<evidence type="ECO:0000313" key="2">
    <source>
        <dbReference type="EMBL" id="WAQ91670.1"/>
    </source>
</evidence>
<dbReference type="EMBL" id="CP110435">
    <property type="protein sequence ID" value="WAQ91670.1"/>
    <property type="molecule type" value="Genomic_DNA"/>
</dbReference>
<protein>
    <submittedName>
        <fullName evidence="2">Uncharacterized protein</fullName>
    </submittedName>
</protein>
<dbReference type="PANTHER" id="PTHR33096:SF1">
    <property type="entry name" value="CXC1-LIKE CYSTEINE CLUSTER ASSOCIATED WITH KDZ TRANSPOSASES DOMAIN-CONTAINING PROTEIN"/>
    <property type="match status" value="1"/>
</dbReference>
<gene>
    <name evidence="2" type="ORF">PtA15_15A60</name>
</gene>
<keyword evidence="3" id="KW-1185">Reference proteome</keyword>
<dbReference type="Proteomes" id="UP001164743">
    <property type="component" value="Chromosome 15A"/>
</dbReference>
<dbReference type="RefSeq" id="XP_053027225.1">
    <property type="nucleotide sequence ID" value="XM_053163714.1"/>
</dbReference>
<reference evidence="2" key="1">
    <citation type="submission" date="2022-10" db="EMBL/GenBank/DDBJ databases">
        <title>Puccinia triticina Genome sequencing and assembly.</title>
        <authorList>
            <person name="Li C."/>
        </authorList>
    </citation>
    <scope>NUCLEOTIDE SEQUENCE</scope>
    <source>
        <strain evidence="2">Pt15</strain>
    </source>
</reference>
<organism evidence="2 3">
    <name type="scientific">Puccinia triticina</name>
    <dbReference type="NCBI Taxonomy" id="208348"/>
    <lineage>
        <taxon>Eukaryota</taxon>
        <taxon>Fungi</taxon>
        <taxon>Dikarya</taxon>
        <taxon>Basidiomycota</taxon>
        <taxon>Pucciniomycotina</taxon>
        <taxon>Pucciniomycetes</taxon>
        <taxon>Pucciniales</taxon>
        <taxon>Pucciniaceae</taxon>
        <taxon>Puccinia</taxon>
    </lineage>
</organism>
<name>A0ABY7D6Q4_9BASI</name>
<accession>A0ABY7D6Q4</accession>
<dbReference type="PANTHER" id="PTHR33096">
    <property type="entry name" value="CXC2 DOMAIN-CONTAINING PROTEIN"/>
    <property type="match status" value="1"/>
</dbReference>
<evidence type="ECO:0000313" key="3">
    <source>
        <dbReference type="Proteomes" id="UP001164743"/>
    </source>
</evidence>
<proteinExistence type="predicted"/>
<sequence>MDSITEQSDMLRRETEEIAGSTAVETGDPEEQKLRLLLWDAKAELFVQAVQLNAEQQPLINSMGSRIGTRGKERIIKAMQSRRPAVKKLINQFNRIFTNFKNKYPNQQLSDADDHPLVYENFSKWPMDHRFWSDGLYYHSSAPWAVDPDELARAKGWAVAHHTRIQNTIDHIGTRIDQLANNPNLEIDYIDSIVCGRMAREAKMMVIRDELQLRLKSHEQLVSSWLEDITWLWSRCQPASNQHSISEWHTLIQHIERNESQPTIPDVDEDLEDAVLDVNVDDGEDVELLDDENDENDENDT</sequence>
<dbReference type="GeneID" id="77804608"/>
<evidence type="ECO:0000256" key="1">
    <source>
        <dbReference type="SAM" id="MobiDB-lite"/>
    </source>
</evidence>
<feature type="region of interest" description="Disordered" evidence="1">
    <location>
        <begin position="1"/>
        <end position="27"/>
    </location>
</feature>